<reference evidence="1" key="1">
    <citation type="submission" date="2022-12" db="EMBL/GenBank/DDBJ databases">
        <title>Reference genome sequencing for broad-spectrum identification of bacterial and archaeal isolates by mass spectrometry.</title>
        <authorList>
            <person name="Sekiguchi Y."/>
            <person name="Tourlousse D.M."/>
        </authorList>
    </citation>
    <scope>NUCLEOTIDE SEQUENCE</scope>
    <source>
        <strain evidence="1">10succ1</strain>
    </source>
</reference>
<dbReference type="Proteomes" id="UP001144471">
    <property type="component" value="Unassembled WGS sequence"/>
</dbReference>
<dbReference type="AlphaFoldDB" id="A0A9W6GJ85"/>
<sequence length="344" mass="39214">MKVRRSYVRIIYEGRDITGEITPYLKSASYTDNLDKGDSASFTLLGDKWINQWPILKGDKFQMEIVVTNWLQEGDDRSLNCGTFTVDDISFSGAPDLMTVSGTSMDISKGLKDVKRDGTWENISLREVAQEIAKKNSMRLFYGYEKDILYDKIDQIKESDSHLLYRIAREQGLKMKITDSQIIIFDEEKYESLESIISFNKSSLIKYNLQCDDLDVYDTCEITYYDPDLGEQLKGRFEAPASRLYKAKTGKVLYKNMDTGVTGRTKEEKEKFLDERAKKLLRSSNRNETKVSISNMGDVGYAPGLTMSLNGFGIYSGTYLIESVTHSLDKGYICSISGKRRLAF</sequence>
<evidence type="ECO:0000313" key="2">
    <source>
        <dbReference type="Proteomes" id="UP001144471"/>
    </source>
</evidence>
<dbReference type="SUPFAM" id="SSF69279">
    <property type="entry name" value="Phage tail proteins"/>
    <property type="match status" value="1"/>
</dbReference>
<organism evidence="1 2">
    <name type="scientific">Propionigenium maris DSM 9537</name>
    <dbReference type="NCBI Taxonomy" id="1123000"/>
    <lineage>
        <taxon>Bacteria</taxon>
        <taxon>Fusobacteriati</taxon>
        <taxon>Fusobacteriota</taxon>
        <taxon>Fusobacteriia</taxon>
        <taxon>Fusobacteriales</taxon>
        <taxon>Fusobacteriaceae</taxon>
        <taxon>Propionigenium</taxon>
    </lineage>
</organism>
<dbReference type="RefSeq" id="WP_281832749.1">
    <property type="nucleotide sequence ID" value="NZ_BSDY01000001.1"/>
</dbReference>
<gene>
    <name evidence="1" type="ORF">PM10SUCC1_02710</name>
</gene>
<protein>
    <recommendedName>
        <fullName evidence="3">Phage protein D</fullName>
    </recommendedName>
</protein>
<name>A0A9W6GJ85_9FUSO</name>
<evidence type="ECO:0000313" key="1">
    <source>
        <dbReference type="EMBL" id="GLI54756.1"/>
    </source>
</evidence>
<dbReference type="EMBL" id="BSDY01000001">
    <property type="protein sequence ID" value="GLI54756.1"/>
    <property type="molecule type" value="Genomic_DNA"/>
</dbReference>
<evidence type="ECO:0008006" key="3">
    <source>
        <dbReference type="Google" id="ProtNLM"/>
    </source>
</evidence>
<proteinExistence type="predicted"/>
<accession>A0A9W6GJ85</accession>
<comment type="caution">
    <text evidence="1">The sequence shown here is derived from an EMBL/GenBank/DDBJ whole genome shotgun (WGS) entry which is preliminary data.</text>
</comment>
<keyword evidence="2" id="KW-1185">Reference proteome</keyword>